<keyword evidence="3" id="KW-1185">Reference proteome</keyword>
<dbReference type="AlphaFoldDB" id="A0A1P8KMW2"/>
<dbReference type="OrthoDB" id="7063112at2"/>
<name>A0A1P8KMW2_9BACT</name>
<evidence type="ECO:0000256" key="1">
    <source>
        <dbReference type="SAM" id="Phobius"/>
    </source>
</evidence>
<dbReference type="KEGG" id="alp:LPB137_08350"/>
<sequence>MSKELTNKEKRDLILEAGMNLIPYVGGSMASLYFGSKEEKRFKRLESFYQELAQEIKSMKDSLGSIEEQNPIAFEAIMESLHEKVEIEPTEEKRQFFKNYFKNTLKEPILSDFDERKYFLETLHDMSLLECEILAFIKNQSQQIQVGNINKPNIEQYAIVGAIGRLKSRGFLTAMQGSFSIGGGEDNSLQEIISISPFGSKFCTFCLDT</sequence>
<organism evidence="2 3">
    <name type="scientific">Poseidonibacter parvus</name>
    <dbReference type="NCBI Taxonomy" id="1850254"/>
    <lineage>
        <taxon>Bacteria</taxon>
        <taxon>Pseudomonadati</taxon>
        <taxon>Campylobacterota</taxon>
        <taxon>Epsilonproteobacteria</taxon>
        <taxon>Campylobacterales</taxon>
        <taxon>Arcobacteraceae</taxon>
        <taxon>Poseidonibacter</taxon>
    </lineage>
</organism>
<keyword evidence="1" id="KW-0472">Membrane</keyword>
<keyword evidence="1" id="KW-1133">Transmembrane helix</keyword>
<evidence type="ECO:0000313" key="2">
    <source>
        <dbReference type="EMBL" id="APW65865.1"/>
    </source>
</evidence>
<gene>
    <name evidence="2" type="ORF">LPB137_08350</name>
</gene>
<dbReference type="RefSeq" id="WP_076086972.1">
    <property type="nucleotide sequence ID" value="NZ_CP019070.1"/>
</dbReference>
<evidence type="ECO:0008006" key="4">
    <source>
        <dbReference type="Google" id="ProtNLM"/>
    </source>
</evidence>
<dbReference type="STRING" id="1850254.LPB137_08350"/>
<dbReference type="EMBL" id="CP019070">
    <property type="protein sequence ID" value="APW65865.1"/>
    <property type="molecule type" value="Genomic_DNA"/>
</dbReference>
<proteinExistence type="predicted"/>
<feature type="transmembrane region" description="Helical" evidence="1">
    <location>
        <begin position="13"/>
        <end position="34"/>
    </location>
</feature>
<evidence type="ECO:0000313" key="3">
    <source>
        <dbReference type="Proteomes" id="UP000186074"/>
    </source>
</evidence>
<dbReference type="Proteomes" id="UP000186074">
    <property type="component" value="Chromosome"/>
</dbReference>
<reference evidence="2 3" key="1">
    <citation type="submission" date="2017-01" db="EMBL/GenBank/DDBJ databases">
        <title>Genome sequencing of Arcobacter sp. LPB0137.</title>
        <authorList>
            <person name="Lee G.-W."/>
            <person name="Yi H."/>
        </authorList>
    </citation>
    <scope>NUCLEOTIDE SEQUENCE [LARGE SCALE GENOMIC DNA]</scope>
    <source>
        <strain evidence="2 3">LPB0137</strain>
    </source>
</reference>
<protein>
    <recommendedName>
        <fullName evidence="4">DUF4393 domain-containing protein</fullName>
    </recommendedName>
</protein>
<accession>A0A1P8KMW2</accession>
<keyword evidence="1" id="KW-0812">Transmembrane</keyword>